<evidence type="ECO:0000256" key="8">
    <source>
        <dbReference type="ARBA" id="ARBA00023306"/>
    </source>
</evidence>
<keyword evidence="8" id="KW-0131">Cell cycle</keyword>
<dbReference type="PANTHER" id="PTHR14527">
    <property type="entry name" value="PROTEIN MIS12 HOMOLOG"/>
    <property type="match status" value="1"/>
</dbReference>
<evidence type="ECO:0000256" key="10">
    <source>
        <dbReference type="SAM" id="MobiDB-lite"/>
    </source>
</evidence>
<keyword evidence="5" id="KW-0498">Mitosis</keyword>
<evidence type="ECO:0000313" key="12">
    <source>
        <dbReference type="Proteomes" id="UP000756132"/>
    </source>
</evidence>
<evidence type="ECO:0000256" key="2">
    <source>
        <dbReference type="ARBA" id="ARBA00008643"/>
    </source>
</evidence>
<evidence type="ECO:0000313" key="11">
    <source>
        <dbReference type="EMBL" id="UJO13573.1"/>
    </source>
</evidence>
<dbReference type="AlphaFoldDB" id="A0A9Q8P528"/>
<comment type="similarity">
    <text evidence="2">Belongs to the mis12 family.</text>
</comment>
<dbReference type="GeneID" id="71983096"/>
<dbReference type="Proteomes" id="UP000756132">
    <property type="component" value="Chromosome 2"/>
</dbReference>
<feature type="compositionally biased region" description="Basic and acidic residues" evidence="10">
    <location>
        <begin position="290"/>
        <end position="300"/>
    </location>
</feature>
<feature type="region of interest" description="Disordered" evidence="10">
    <location>
        <begin position="308"/>
        <end position="361"/>
    </location>
</feature>
<dbReference type="InterPro" id="IPR008685">
    <property type="entry name" value="Centromere_Mis12"/>
</dbReference>
<keyword evidence="4" id="KW-0132">Cell division</keyword>
<keyword evidence="3" id="KW-0158">Chromosome</keyword>
<evidence type="ECO:0000256" key="6">
    <source>
        <dbReference type="ARBA" id="ARBA00022838"/>
    </source>
</evidence>
<keyword evidence="12" id="KW-1185">Reference proteome</keyword>
<dbReference type="GO" id="GO:0000444">
    <property type="term" value="C:MIS12/MIND type complex"/>
    <property type="evidence" value="ECO:0007669"/>
    <property type="project" value="TreeGrafter"/>
</dbReference>
<dbReference type="GO" id="GO:0051382">
    <property type="term" value="P:kinetochore assembly"/>
    <property type="evidence" value="ECO:0007669"/>
    <property type="project" value="TreeGrafter"/>
</dbReference>
<feature type="region of interest" description="Disordered" evidence="10">
    <location>
        <begin position="281"/>
        <end position="300"/>
    </location>
</feature>
<evidence type="ECO:0000256" key="9">
    <source>
        <dbReference type="ARBA" id="ARBA00023328"/>
    </source>
</evidence>
<keyword evidence="7" id="KW-0175">Coiled coil</keyword>
<accession>A0A9Q8P528</accession>
<proteinExistence type="inferred from homology"/>
<keyword evidence="9" id="KW-0137">Centromere</keyword>
<dbReference type="Pfam" id="PF05859">
    <property type="entry name" value="Mis12"/>
    <property type="match status" value="1"/>
</dbReference>
<evidence type="ECO:0000256" key="3">
    <source>
        <dbReference type="ARBA" id="ARBA00022454"/>
    </source>
</evidence>
<evidence type="ECO:0000256" key="7">
    <source>
        <dbReference type="ARBA" id="ARBA00023054"/>
    </source>
</evidence>
<dbReference type="EMBL" id="CP090164">
    <property type="protein sequence ID" value="UJO13573.1"/>
    <property type="molecule type" value="Genomic_DNA"/>
</dbReference>
<dbReference type="KEGG" id="ffu:CLAFUR5_03218"/>
<dbReference type="GO" id="GO:0000070">
    <property type="term" value="P:mitotic sister chromatid segregation"/>
    <property type="evidence" value="ECO:0007669"/>
    <property type="project" value="TreeGrafter"/>
</dbReference>
<organism evidence="11 12">
    <name type="scientific">Passalora fulva</name>
    <name type="common">Tomato leaf mold</name>
    <name type="synonym">Cladosporium fulvum</name>
    <dbReference type="NCBI Taxonomy" id="5499"/>
    <lineage>
        <taxon>Eukaryota</taxon>
        <taxon>Fungi</taxon>
        <taxon>Dikarya</taxon>
        <taxon>Ascomycota</taxon>
        <taxon>Pezizomycotina</taxon>
        <taxon>Dothideomycetes</taxon>
        <taxon>Dothideomycetidae</taxon>
        <taxon>Mycosphaerellales</taxon>
        <taxon>Mycosphaerellaceae</taxon>
        <taxon>Fulvia</taxon>
    </lineage>
</organism>
<dbReference type="PANTHER" id="PTHR14527:SF2">
    <property type="entry name" value="PROTEIN MIS12 HOMOLOG"/>
    <property type="match status" value="1"/>
</dbReference>
<comment type="subcellular location">
    <subcellularLocation>
        <location evidence="1">Chromosome</location>
        <location evidence="1">Centromere</location>
        <location evidence="1">Kinetochore</location>
    </subcellularLocation>
</comment>
<reference evidence="11" key="1">
    <citation type="submission" date="2021-12" db="EMBL/GenBank/DDBJ databases">
        <authorList>
            <person name="Zaccaron A."/>
            <person name="Stergiopoulos I."/>
        </authorList>
    </citation>
    <scope>NUCLEOTIDE SEQUENCE</scope>
    <source>
        <strain evidence="11">Race5_Kim</strain>
    </source>
</reference>
<dbReference type="RefSeq" id="XP_047757939.1">
    <property type="nucleotide sequence ID" value="XM_047902366.1"/>
</dbReference>
<dbReference type="OrthoDB" id="1884855at2759"/>
<protein>
    <submittedName>
        <fullName evidence="11">Kinetochore-associated protein MTW1</fullName>
    </submittedName>
</protein>
<name>A0A9Q8P528_PASFU</name>
<gene>
    <name evidence="11" type="ORF">CLAFUR5_03218</name>
</gene>
<feature type="region of interest" description="Disordered" evidence="10">
    <location>
        <begin position="1"/>
        <end position="27"/>
    </location>
</feature>
<evidence type="ECO:0000256" key="5">
    <source>
        <dbReference type="ARBA" id="ARBA00022776"/>
    </source>
</evidence>
<evidence type="ECO:0000256" key="4">
    <source>
        <dbReference type="ARBA" id="ARBA00022618"/>
    </source>
</evidence>
<sequence length="361" mass="40436">MLTRVYHRSTGQRREHGASPPSPTFADRRSHLELHQDNTMASNKQTTNALLTEHFRYTPLTLLDDIINTVNELVFRAVNAIEEGFGGTTAQQLGFQLDEETAVSLPNDEARRERLAELKQNEVDNGIVKLESLLNATVDKDFDKFEIYTLRNILAVGHAEEDLANWVRLDHYKGVDVVNADEVPTPQQVQLQRRKLHETAKLNTMLKAEEARNAAILSQLSRLIGAEPKQEGEESENKAPFAFLKSSEATAQAQNLAQDTQETLKQIPALQQLLEKLKDAMQNNSNPRQARFDDSDSMDGRRRQYLNAQTRRALERKGIDPESGAGSSLTAGRRMGREELEGIESVAQALGGAQNARSRSR</sequence>
<evidence type="ECO:0000256" key="1">
    <source>
        <dbReference type="ARBA" id="ARBA00004629"/>
    </source>
</evidence>
<keyword evidence="6" id="KW-0995">Kinetochore</keyword>
<reference evidence="11" key="2">
    <citation type="journal article" date="2022" name="Microb. Genom.">
        <title>A chromosome-scale genome assembly of the tomato pathogen Cladosporium fulvum reveals a compartmentalized genome architecture and the presence of a dispensable chromosome.</title>
        <authorList>
            <person name="Zaccaron A.Z."/>
            <person name="Chen L.H."/>
            <person name="Samaras A."/>
            <person name="Stergiopoulos I."/>
        </authorList>
    </citation>
    <scope>NUCLEOTIDE SEQUENCE</scope>
    <source>
        <strain evidence="11">Race5_Kim</strain>
    </source>
</reference>
<feature type="compositionally biased region" description="Basic residues" evidence="10">
    <location>
        <begin position="1"/>
        <end position="11"/>
    </location>
</feature>
<dbReference type="GO" id="GO:0005634">
    <property type="term" value="C:nucleus"/>
    <property type="evidence" value="ECO:0007669"/>
    <property type="project" value="InterPro"/>
</dbReference>
<dbReference type="GO" id="GO:0051301">
    <property type="term" value="P:cell division"/>
    <property type="evidence" value="ECO:0007669"/>
    <property type="project" value="UniProtKB-KW"/>
</dbReference>